<evidence type="ECO:0000256" key="1">
    <source>
        <dbReference type="ARBA" id="ARBA00010342"/>
    </source>
</evidence>
<keyword evidence="9" id="KW-1185">Reference proteome</keyword>
<keyword evidence="5" id="KW-0732">Signal</keyword>
<comment type="function">
    <text evidence="5">Possible subunit of a heme lyase.</text>
</comment>
<feature type="transmembrane region" description="Helical" evidence="5">
    <location>
        <begin position="92"/>
        <end position="113"/>
    </location>
</feature>
<evidence type="ECO:0000256" key="4">
    <source>
        <dbReference type="ARBA" id="ARBA00023004"/>
    </source>
</evidence>
<accession>A0A9X3NLN2</accession>
<dbReference type="AlphaFoldDB" id="A0A9X3NLN2"/>
<feature type="domain" description="CcmH/CycL/Ccl2/NrfF N-terminal" evidence="7">
    <location>
        <begin position="16"/>
        <end position="141"/>
    </location>
</feature>
<protein>
    <recommendedName>
        <fullName evidence="5">Cytochrome c-type biogenesis protein</fullName>
    </recommendedName>
</protein>
<dbReference type="PANTHER" id="PTHR47601">
    <property type="match status" value="1"/>
</dbReference>
<keyword evidence="4 5" id="KW-0408">Iron</keyword>
<dbReference type="CDD" id="cd16378">
    <property type="entry name" value="CcmH_N"/>
    <property type="match status" value="1"/>
</dbReference>
<gene>
    <name evidence="8" type="ORF">OJ997_25950</name>
</gene>
<dbReference type="Gene3D" id="1.10.8.640">
    <property type="entry name" value="Cytochrome C biogenesis protein"/>
    <property type="match status" value="1"/>
</dbReference>
<evidence type="ECO:0000313" key="9">
    <source>
        <dbReference type="Proteomes" id="UP001147653"/>
    </source>
</evidence>
<reference evidence="8" key="1">
    <citation type="submission" date="2022-10" db="EMBL/GenBank/DDBJ databases">
        <title>The WGS of Solirubrobacter phytolaccae KCTC 29190.</title>
        <authorList>
            <person name="Jiang Z."/>
        </authorList>
    </citation>
    <scope>NUCLEOTIDE SEQUENCE</scope>
    <source>
        <strain evidence="8">KCTC 29190</strain>
    </source>
</reference>
<keyword evidence="3 5" id="KW-0479">Metal-binding</keyword>
<dbReference type="GO" id="GO:0046872">
    <property type="term" value="F:metal ion binding"/>
    <property type="evidence" value="ECO:0007669"/>
    <property type="project" value="UniProtKB-KW"/>
</dbReference>
<dbReference type="Pfam" id="PF03918">
    <property type="entry name" value="CcmH"/>
    <property type="match status" value="1"/>
</dbReference>
<proteinExistence type="inferred from homology"/>
<evidence type="ECO:0000256" key="2">
    <source>
        <dbReference type="ARBA" id="ARBA00022617"/>
    </source>
</evidence>
<keyword evidence="5" id="KW-0812">Transmembrane</keyword>
<dbReference type="InterPro" id="IPR005616">
    <property type="entry name" value="CcmH/CycL/Ccl2/NrfF_N"/>
</dbReference>
<evidence type="ECO:0000256" key="6">
    <source>
        <dbReference type="SAM" id="MobiDB-lite"/>
    </source>
</evidence>
<evidence type="ECO:0000259" key="7">
    <source>
        <dbReference type="Pfam" id="PF03918"/>
    </source>
</evidence>
<comment type="similarity">
    <text evidence="1 5">Belongs to the CcmH/CycL/Ccl2/NrfF family.</text>
</comment>
<feature type="region of interest" description="Disordered" evidence="6">
    <location>
        <begin position="121"/>
        <end position="145"/>
    </location>
</feature>
<dbReference type="PANTHER" id="PTHR47601:SF1">
    <property type="entry name" value="CYTOCHROME C-TYPE BIOGENESIS CCMH-LIKE MITOCHONDRIAL PROTEIN"/>
    <property type="match status" value="1"/>
</dbReference>
<comment type="caution">
    <text evidence="8">The sequence shown here is derived from an EMBL/GenBank/DDBJ whole genome shotgun (WGS) entry which is preliminary data.</text>
</comment>
<feature type="compositionally biased region" description="Basic and acidic residues" evidence="6">
    <location>
        <begin position="134"/>
        <end position="145"/>
    </location>
</feature>
<feature type="chain" id="PRO_5041017957" description="Cytochrome c-type biogenesis protein" evidence="5">
    <location>
        <begin position="21"/>
        <end position="145"/>
    </location>
</feature>
<keyword evidence="2 5" id="KW-0349">Heme</keyword>
<dbReference type="InterPro" id="IPR038297">
    <property type="entry name" value="CcmH/CycL/NrfF/Ccl2_sf"/>
</dbReference>
<dbReference type="Proteomes" id="UP001147653">
    <property type="component" value="Unassembled WGS sequence"/>
</dbReference>
<feature type="signal peptide" evidence="5">
    <location>
        <begin position="1"/>
        <end position="20"/>
    </location>
</feature>
<evidence type="ECO:0000313" key="8">
    <source>
        <dbReference type="EMBL" id="MDA0183777.1"/>
    </source>
</evidence>
<organism evidence="8 9">
    <name type="scientific">Solirubrobacter phytolaccae</name>
    <dbReference type="NCBI Taxonomy" id="1404360"/>
    <lineage>
        <taxon>Bacteria</taxon>
        <taxon>Bacillati</taxon>
        <taxon>Actinomycetota</taxon>
        <taxon>Thermoleophilia</taxon>
        <taxon>Solirubrobacterales</taxon>
        <taxon>Solirubrobacteraceae</taxon>
        <taxon>Solirubrobacter</taxon>
    </lineage>
</organism>
<dbReference type="RefSeq" id="WP_270028190.1">
    <property type="nucleotide sequence ID" value="NZ_JAPDDP010000060.1"/>
</dbReference>
<sequence length="145" mass="15582">MKSFLLVLLAALALAAPAQAQQASLPDIEDEVMCVECGTVLSVSNSPVAMQERQFIRDQIELGKSKAEIKAALVDEYGEEVLADPGTGGFNATLWLVPILVALLALGGIVFAVRKWRGRTPATEPELPPPLSDEDARRLDAELSR</sequence>
<keyword evidence="5" id="KW-1133">Transmembrane helix</keyword>
<dbReference type="EMBL" id="JAPDDP010000060">
    <property type="protein sequence ID" value="MDA0183777.1"/>
    <property type="molecule type" value="Genomic_DNA"/>
</dbReference>
<evidence type="ECO:0000256" key="3">
    <source>
        <dbReference type="ARBA" id="ARBA00022723"/>
    </source>
</evidence>
<keyword evidence="5" id="KW-0472">Membrane</keyword>
<evidence type="ECO:0000256" key="5">
    <source>
        <dbReference type="RuleBase" id="RU364112"/>
    </source>
</evidence>
<name>A0A9X3NLN2_9ACTN</name>